<evidence type="ECO:0000313" key="4">
    <source>
        <dbReference type="EMBL" id="KAF4857680.1"/>
    </source>
</evidence>
<comment type="caution">
    <text evidence="4">The sequence shown here is derived from an EMBL/GenBank/DDBJ whole genome shotgun (WGS) entry which is preliminary data.</text>
</comment>
<dbReference type="OrthoDB" id="47007at2759"/>
<dbReference type="Gene3D" id="3.40.50.720">
    <property type="entry name" value="NAD(P)-binding Rossmann-like Domain"/>
    <property type="match status" value="1"/>
</dbReference>
<dbReference type="EMBL" id="QPMT01000025">
    <property type="protein sequence ID" value="KAF4857680.1"/>
    <property type="molecule type" value="Genomic_DNA"/>
</dbReference>
<evidence type="ECO:0000256" key="1">
    <source>
        <dbReference type="ARBA" id="ARBA00006484"/>
    </source>
</evidence>
<dbReference type="InterPro" id="IPR002347">
    <property type="entry name" value="SDR_fam"/>
</dbReference>
<evidence type="ECO:0000313" key="5">
    <source>
        <dbReference type="Proteomes" id="UP000711996"/>
    </source>
</evidence>
<gene>
    <name evidence="4" type="primary">lvr-3</name>
    <name evidence="4" type="ORF">CGCSCA2_v008048</name>
</gene>
<evidence type="ECO:0000256" key="3">
    <source>
        <dbReference type="ARBA" id="ARBA00023002"/>
    </source>
</evidence>
<dbReference type="PANTHER" id="PTHR24321:SF8">
    <property type="entry name" value="ESTRADIOL 17-BETA-DEHYDROGENASE 8-RELATED"/>
    <property type="match status" value="1"/>
</dbReference>
<keyword evidence="2" id="KW-0521">NADP</keyword>
<dbReference type="CDD" id="cd05233">
    <property type="entry name" value="SDR_c"/>
    <property type="match status" value="1"/>
</dbReference>
<dbReference type="PANTHER" id="PTHR24321">
    <property type="entry name" value="DEHYDROGENASES, SHORT CHAIN"/>
    <property type="match status" value="1"/>
</dbReference>
<evidence type="ECO:0000256" key="2">
    <source>
        <dbReference type="ARBA" id="ARBA00022857"/>
    </source>
</evidence>
<dbReference type="PROSITE" id="PS00061">
    <property type="entry name" value="ADH_SHORT"/>
    <property type="match status" value="1"/>
</dbReference>
<dbReference type="Pfam" id="PF00106">
    <property type="entry name" value="adh_short"/>
    <property type="match status" value="1"/>
</dbReference>
<proteinExistence type="inferred from homology"/>
<dbReference type="Proteomes" id="UP000711996">
    <property type="component" value="Unassembled WGS sequence"/>
</dbReference>
<dbReference type="InterPro" id="IPR036291">
    <property type="entry name" value="NAD(P)-bd_dom_sf"/>
</dbReference>
<keyword evidence="3" id="KW-0560">Oxidoreductase</keyword>
<sequence length="291" mass="30866">MEENVPKEAAATHLPSQRLLGKVVLVTGAGGSIGLETSTRLLQEGANLGLVDISSDTLERAVSQLKVNIPGETIENRILTVTADVTSEEAVEQYTTKIASHFQRLDCAFLNAGVSYTSTSIFDTTEETYDRIMQVNVKSGMNPISLQPGDICTFLTIAAFLGIKHTAKAMKDLGTGGSIILTSSIAGLRGTPGLIVYSTSKFALRGLALTAASELGPLGIRVNTIHPSGINTPMFKASWSPEKMEELRKGMPLGRFAETDDISGVVAFLASDDSKFMTGGFLKIDGGCVSF</sequence>
<organism evidence="4 5">
    <name type="scientific">Colletotrichum siamense</name>
    <name type="common">Anthracnose fungus</name>
    <dbReference type="NCBI Taxonomy" id="690259"/>
    <lineage>
        <taxon>Eukaryota</taxon>
        <taxon>Fungi</taxon>
        <taxon>Dikarya</taxon>
        <taxon>Ascomycota</taxon>
        <taxon>Pezizomycotina</taxon>
        <taxon>Sordariomycetes</taxon>
        <taxon>Hypocreomycetidae</taxon>
        <taxon>Glomerellales</taxon>
        <taxon>Glomerellaceae</taxon>
        <taxon>Colletotrichum</taxon>
        <taxon>Colletotrichum gloeosporioides species complex</taxon>
    </lineage>
</organism>
<keyword evidence="5" id="KW-1185">Reference proteome</keyword>
<reference evidence="4" key="1">
    <citation type="submission" date="2019-06" db="EMBL/GenBank/DDBJ databases">
        <authorList>
            <person name="Gan P."/>
            <person name="Shirasu K."/>
        </authorList>
    </citation>
    <scope>NUCLEOTIDE SEQUENCE [LARGE SCALE GENOMIC DNA]</scope>
    <source>
        <strain evidence="4">CAD2</strain>
    </source>
</reference>
<name>A0A9P5EQC7_COLSI</name>
<dbReference type="SUPFAM" id="SSF51735">
    <property type="entry name" value="NAD(P)-binding Rossmann-fold domains"/>
    <property type="match status" value="1"/>
</dbReference>
<dbReference type="PRINTS" id="PR00081">
    <property type="entry name" value="GDHRDH"/>
</dbReference>
<dbReference type="AlphaFoldDB" id="A0A9P5EQC7"/>
<comment type="similarity">
    <text evidence="1">Belongs to the short-chain dehydrogenases/reductases (SDR) family.</text>
</comment>
<dbReference type="Pfam" id="PF13561">
    <property type="entry name" value="adh_short_C2"/>
    <property type="match status" value="1"/>
</dbReference>
<protein>
    <submittedName>
        <fullName evidence="4">Levodione reductase</fullName>
    </submittedName>
</protein>
<dbReference type="GO" id="GO:0016491">
    <property type="term" value="F:oxidoreductase activity"/>
    <property type="evidence" value="ECO:0007669"/>
    <property type="project" value="UniProtKB-KW"/>
</dbReference>
<dbReference type="FunFam" id="3.40.50.720:FF:000084">
    <property type="entry name" value="Short-chain dehydrogenase reductase"/>
    <property type="match status" value="1"/>
</dbReference>
<accession>A0A9P5EQC7</accession>
<dbReference type="InterPro" id="IPR020904">
    <property type="entry name" value="Sc_DH/Rdtase_CS"/>
</dbReference>